<evidence type="ECO:0000313" key="7">
    <source>
        <dbReference type="Proteomes" id="UP000237968"/>
    </source>
</evidence>
<dbReference type="GO" id="GO:0008892">
    <property type="term" value="F:guanine deaminase activity"/>
    <property type="evidence" value="ECO:0007669"/>
    <property type="project" value="UniProtKB-EC"/>
</dbReference>
<evidence type="ECO:0000313" key="6">
    <source>
        <dbReference type="EMBL" id="PRP90100.1"/>
    </source>
</evidence>
<keyword evidence="2" id="KW-0479">Metal-binding</keyword>
<reference evidence="6 7" key="1">
    <citation type="submission" date="2018-03" db="EMBL/GenBank/DDBJ databases">
        <title>Draft Genome Sequences of the Obligatory Marine Myxobacteria Enhygromyxa salina SWB005.</title>
        <authorList>
            <person name="Poehlein A."/>
            <person name="Moghaddam J.A."/>
            <person name="Harms H."/>
            <person name="Alanjari M."/>
            <person name="Koenig G.M."/>
            <person name="Daniel R."/>
            <person name="Schaeberle T.F."/>
        </authorList>
    </citation>
    <scope>NUCLEOTIDE SEQUENCE [LARGE SCALE GENOMIC DNA]</scope>
    <source>
        <strain evidence="6 7">SWB005</strain>
    </source>
</reference>
<accession>A0A2S9XBC9</accession>
<evidence type="ECO:0000256" key="1">
    <source>
        <dbReference type="ARBA" id="ARBA00001947"/>
    </source>
</evidence>
<keyword evidence="4" id="KW-0862">Zinc</keyword>
<dbReference type="AlphaFoldDB" id="A0A2S9XBC9"/>
<evidence type="ECO:0000256" key="4">
    <source>
        <dbReference type="ARBA" id="ARBA00022833"/>
    </source>
</evidence>
<dbReference type="EC" id="3.5.4.3" evidence="6"/>
<proteinExistence type="predicted"/>
<dbReference type="SUPFAM" id="SSF51338">
    <property type="entry name" value="Composite domain of metallo-dependent hydrolases"/>
    <property type="match status" value="1"/>
</dbReference>
<name>A0A2S9XBC9_9BACT</name>
<dbReference type="PANTHER" id="PTHR11271">
    <property type="entry name" value="GUANINE DEAMINASE"/>
    <property type="match status" value="1"/>
</dbReference>
<dbReference type="RefSeq" id="WP_106395930.1">
    <property type="nucleotide sequence ID" value="NZ_PVNK01000295.1"/>
</dbReference>
<dbReference type="SUPFAM" id="SSF51556">
    <property type="entry name" value="Metallo-dependent hydrolases"/>
    <property type="match status" value="1"/>
</dbReference>
<feature type="domain" description="Amidohydrolase-related" evidence="5">
    <location>
        <begin position="58"/>
        <end position="411"/>
    </location>
</feature>
<dbReference type="Gene3D" id="2.30.40.10">
    <property type="entry name" value="Urease, subunit C, domain 1"/>
    <property type="match status" value="1"/>
</dbReference>
<evidence type="ECO:0000256" key="2">
    <source>
        <dbReference type="ARBA" id="ARBA00022723"/>
    </source>
</evidence>
<comment type="caution">
    <text evidence="6">The sequence shown here is derived from an EMBL/GenBank/DDBJ whole genome shotgun (WGS) entry which is preliminary data.</text>
</comment>
<dbReference type="GO" id="GO:0008270">
    <property type="term" value="F:zinc ion binding"/>
    <property type="evidence" value="ECO:0007669"/>
    <property type="project" value="TreeGrafter"/>
</dbReference>
<dbReference type="InterPro" id="IPR051607">
    <property type="entry name" value="Metallo-dep_hydrolases"/>
</dbReference>
<dbReference type="GO" id="GO:0046098">
    <property type="term" value="P:guanine metabolic process"/>
    <property type="evidence" value="ECO:0007669"/>
    <property type="project" value="TreeGrafter"/>
</dbReference>
<dbReference type="GO" id="GO:0005829">
    <property type="term" value="C:cytosol"/>
    <property type="evidence" value="ECO:0007669"/>
    <property type="project" value="TreeGrafter"/>
</dbReference>
<gene>
    <name evidence="6" type="primary">guaD</name>
    <name evidence="6" type="ORF">ENSA5_67970</name>
</gene>
<dbReference type="Pfam" id="PF01979">
    <property type="entry name" value="Amidohydro_1"/>
    <property type="match status" value="1"/>
</dbReference>
<dbReference type="InterPro" id="IPR011059">
    <property type="entry name" value="Metal-dep_hydrolase_composite"/>
</dbReference>
<dbReference type="PANTHER" id="PTHR11271:SF6">
    <property type="entry name" value="GUANINE DEAMINASE"/>
    <property type="match status" value="1"/>
</dbReference>
<evidence type="ECO:0000259" key="5">
    <source>
        <dbReference type="Pfam" id="PF01979"/>
    </source>
</evidence>
<comment type="cofactor">
    <cofactor evidence="1">
        <name>Zn(2+)</name>
        <dbReference type="ChEBI" id="CHEBI:29105"/>
    </cofactor>
</comment>
<evidence type="ECO:0000256" key="3">
    <source>
        <dbReference type="ARBA" id="ARBA00022801"/>
    </source>
</evidence>
<organism evidence="6 7">
    <name type="scientific">Enhygromyxa salina</name>
    <dbReference type="NCBI Taxonomy" id="215803"/>
    <lineage>
        <taxon>Bacteria</taxon>
        <taxon>Pseudomonadati</taxon>
        <taxon>Myxococcota</taxon>
        <taxon>Polyangia</taxon>
        <taxon>Nannocystales</taxon>
        <taxon>Nannocystaceae</taxon>
        <taxon>Enhygromyxa</taxon>
    </lineage>
</organism>
<keyword evidence="7" id="KW-1185">Reference proteome</keyword>
<dbReference type="InterPro" id="IPR006680">
    <property type="entry name" value="Amidohydro-rel"/>
</dbReference>
<dbReference type="EMBL" id="PVNK01000295">
    <property type="protein sequence ID" value="PRP90100.1"/>
    <property type="molecule type" value="Genomic_DNA"/>
</dbReference>
<keyword evidence="3 6" id="KW-0378">Hydrolase</keyword>
<dbReference type="Proteomes" id="UP000237968">
    <property type="component" value="Unassembled WGS sequence"/>
</dbReference>
<dbReference type="OrthoDB" id="9807210at2"/>
<dbReference type="NCBIfam" id="NF006679">
    <property type="entry name" value="PRK09228.1"/>
    <property type="match status" value="1"/>
</dbReference>
<sequence>MPAQLELIRGRVLAPDPDKRRIAAWPDALIRIDPRGRITELCAAPADCELPETWPGAVILPGFVDCHLHYPQTRIIGSASGPLLPWLQRSVFPEEARFAEREYASVVAEEFCDAMIAQGTTSAGVFSSSHPLAAQVLLETLDRRGLRAVTGVTLMDRSAPDSCTLAADPAIAALAELHERWHGHDEDRLRIAVIPRFGISCTPELLRRAAEFADQHGLIVHTHISENHDELEVTAELFPESRDYLGVYDDHGLASARTILAHAVHLSDDEWARVVGSDLAVAHCPDSNFFLGSGCMPLRTALERGVRIGLGSDVGAGRTFSMRRVAASAYDASLVREAMVEPEQLLWLATRGGARVLGPATRLGCIAPGFDADLVAVDVPGHVRELGETIDALLFRHDAGPVRATLVRGRVL</sequence>
<dbReference type="InterPro" id="IPR032466">
    <property type="entry name" value="Metal_Hydrolase"/>
</dbReference>
<protein>
    <submittedName>
        <fullName evidence="6">Guanine deaminase</fullName>
        <ecNumber evidence="6">3.5.4.3</ecNumber>
    </submittedName>
</protein>
<dbReference type="Gene3D" id="3.20.20.140">
    <property type="entry name" value="Metal-dependent hydrolases"/>
    <property type="match status" value="1"/>
</dbReference>